<comment type="caution">
    <text evidence="2">The sequence shown here is derived from an EMBL/GenBank/DDBJ whole genome shotgun (WGS) entry which is preliminary data.</text>
</comment>
<proteinExistence type="predicted"/>
<name>A0A9P7CVG6_9AGAM</name>
<evidence type="ECO:0000256" key="1">
    <source>
        <dbReference type="SAM" id="MobiDB-lite"/>
    </source>
</evidence>
<dbReference type="OrthoDB" id="2692489at2759"/>
<evidence type="ECO:0000313" key="2">
    <source>
        <dbReference type="EMBL" id="KAG1765613.1"/>
    </source>
</evidence>
<feature type="region of interest" description="Disordered" evidence="1">
    <location>
        <begin position="195"/>
        <end position="233"/>
    </location>
</feature>
<dbReference type="Proteomes" id="UP000714275">
    <property type="component" value="Unassembled WGS sequence"/>
</dbReference>
<sequence>MPSEPDHRTLFIPVNLGTPAQYDRSIFPLMRLKDQSGLVQADLVLEATLDEVFKIREMAADKTQVQDLVAATKLAYDKLVLERDRLEQQKKSINPVKIFSVYRSTRLLVEAGKKLYTNTRTTSERMRRQLLSVASTNVERVEYDDLPSDACIDGIAVPLDELLDEPTASFFTEAANFIASQVDLLSEGNPFADDFQVEHSGASAGTDPSSTPDLATSNDGIASPSSSRLSEVSPGSGNNYFTFNNSYVASGSVINTPTLNHGGSHNQGSCSYSPHLSFVIVIQSIIPAARR</sequence>
<keyword evidence="3" id="KW-1185">Reference proteome</keyword>
<dbReference type="EMBL" id="JABBWD010000105">
    <property type="protein sequence ID" value="KAG1765613.1"/>
    <property type="molecule type" value="Genomic_DNA"/>
</dbReference>
<dbReference type="AlphaFoldDB" id="A0A9P7CVG6"/>
<feature type="compositionally biased region" description="Polar residues" evidence="1">
    <location>
        <begin position="206"/>
        <end position="220"/>
    </location>
</feature>
<feature type="compositionally biased region" description="Low complexity" evidence="1">
    <location>
        <begin position="223"/>
        <end position="233"/>
    </location>
</feature>
<evidence type="ECO:0000313" key="3">
    <source>
        <dbReference type="Proteomes" id="UP000714275"/>
    </source>
</evidence>
<organism evidence="2 3">
    <name type="scientific">Suillus placidus</name>
    <dbReference type="NCBI Taxonomy" id="48579"/>
    <lineage>
        <taxon>Eukaryota</taxon>
        <taxon>Fungi</taxon>
        <taxon>Dikarya</taxon>
        <taxon>Basidiomycota</taxon>
        <taxon>Agaricomycotina</taxon>
        <taxon>Agaricomycetes</taxon>
        <taxon>Agaricomycetidae</taxon>
        <taxon>Boletales</taxon>
        <taxon>Suillineae</taxon>
        <taxon>Suillaceae</taxon>
        <taxon>Suillus</taxon>
    </lineage>
</organism>
<gene>
    <name evidence="2" type="ORF">EV702DRAFT_1151610</name>
</gene>
<accession>A0A9P7CVG6</accession>
<reference evidence="2" key="1">
    <citation type="journal article" date="2020" name="New Phytol.">
        <title>Comparative genomics reveals dynamic genome evolution in host specialist ectomycorrhizal fungi.</title>
        <authorList>
            <person name="Lofgren L.A."/>
            <person name="Nguyen N.H."/>
            <person name="Vilgalys R."/>
            <person name="Ruytinx J."/>
            <person name="Liao H.L."/>
            <person name="Branco S."/>
            <person name="Kuo A."/>
            <person name="LaButti K."/>
            <person name="Lipzen A."/>
            <person name="Andreopoulos W."/>
            <person name="Pangilinan J."/>
            <person name="Riley R."/>
            <person name="Hundley H."/>
            <person name="Na H."/>
            <person name="Barry K."/>
            <person name="Grigoriev I.V."/>
            <person name="Stajich J.E."/>
            <person name="Kennedy P.G."/>
        </authorList>
    </citation>
    <scope>NUCLEOTIDE SEQUENCE</scope>
    <source>
        <strain evidence="2">DOB743</strain>
    </source>
</reference>
<protein>
    <submittedName>
        <fullName evidence="2">Uncharacterized protein</fullName>
    </submittedName>
</protein>